<name>A0A196SB58_BLAHN</name>
<comment type="caution">
    <text evidence="2">The sequence shown here is derived from an EMBL/GenBank/DDBJ whole genome shotgun (WGS) entry which is preliminary data.</text>
</comment>
<evidence type="ECO:0000313" key="2">
    <source>
        <dbReference type="EMBL" id="OAO14285.1"/>
    </source>
</evidence>
<evidence type="ECO:0000259" key="1">
    <source>
        <dbReference type="PROSITE" id="PS51269"/>
    </source>
</evidence>
<dbReference type="InterPro" id="IPR017920">
    <property type="entry name" value="COMM"/>
</dbReference>
<feature type="domain" description="COMM" evidence="1">
    <location>
        <begin position="118"/>
        <end position="186"/>
    </location>
</feature>
<dbReference type="OrthoDB" id="17646at2759"/>
<sequence>MACNDAGGIVEEHVTGKGLLSEFASADDFIMAFSVVNSLNTTEEHYKNTLSYSCIQALRFLNSYASRIHVRAEDVAGVLTEFKLSEGIVHKVVDRVIRLAREHRAQMDSYIQSLSVAHIIDFSWSMRMVIFDSTTSRQNTVIVRLTLTVQNSDNHTSTVILELDQSQLHMLLDMFQSIDQCLGVVNTNL</sequence>
<dbReference type="EMBL" id="LXWW01000264">
    <property type="protein sequence ID" value="OAO14285.1"/>
    <property type="molecule type" value="Genomic_DNA"/>
</dbReference>
<dbReference type="PROSITE" id="PS51269">
    <property type="entry name" value="COMM"/>
    <property type="match status" value="1"/>
</dbReference>
<accession>A0A196SB58</accession>
<dbReference type="AlphaFoldDB" id="A0A196SB58"/>
<dbReference type="Proteomes" id="UP000078348">
    <property type="component" value="Unassembled WGS sequence"/>
</dbReference>
<protein>
    <recommendedName>
        <fullName evidence="1">COMM domain-containing protein</fullName>
    </recommendedName>
</protein>
<organism evidence="2 3">
    <name type="scientific">Blastocystis sp. subtype 1 (strain ATCC 50177 / NandII)</name>
    <dbReference type="NCBI Taxonomy" id="478820"/>
    <lineage>
        <taxon>Eukaryota</taxon>
        <taxon>Sar</taxon>
        <taxon>Stramenopiles</taxon>
        <taxon>Bigyra</taxon>
        <taxon>Opalozoa</taxon>
        <taxon>Opalinata</taxon>
        <taxon>Blastocystidae</taxon>
        <taxon>Blastocystis</taxon>
    </lineage>
</organism>
<keyword evidence="3" id="KW-1185">Reference proteome</keyword>
<dbReference type="Pfam" id="PF07258">
    <property type="entry name" value="COMM_domain"/>
    <property type="match status" value="1"/>
</dbReference>
<evidence type="ECO:0000313" key="3">
    <source>
        <dbReference type="Proteomes" id="UP000078348"/>
    </source>
</evidence>
<proteinExistence type="predicted"/>
<gene>
    <name evidence="2" type="ORF">AV274_3989</name>
</gene>
<reference evidence="2 3" key="1">
    <citation type="submission" date="2016-05" db="EMBL/GenBank/DDBJ databases">
        <title>Nuclear genome of Blastocystis sp. subtype 1 NandII.</title>
        <authorList>
            <person name="Gentekaki E."/>
            <person name="Curtis B."/>
            <person name="Stairs C."/>
            <person name="Eme L."/>
            <person name="Herman E."/>
            <person name="Klimes V."/>
            <person name="Arias M.C."/>
            <person name="Elias M."/>
            <person name="Hilliou F."/>
            <person name="Klute M."/>
            <person name="Malik S.-B."/>
            <person name="Pightling A."/>
            <person name="Rachubinski R."/>
            <person name="Salas D."/>
            <person name="Schlacht A."/>
            <person name="Suga H."/>
            <person name="Archibald J."/>
            <person name="Ball S.G."/>
            <person name="Clark G."/>
            <person name="Dacks J."/>
            <person name="Van Der Giezen M."/>
            <person name="Tsaousis A."/>
            <person name="Roger A."/>
        </authorList>
    </citation>
    <scope>NUCLEOTIDE SEQUENCE [LARGE SCALE GENOMIC DNA]</scope>
    <source>
        <strain evidence="3">ATCC 50177 / NandII</strain>
    </source>
</reference>